<accession>C7GB14</accession>
<evidence type="ECO:0000256" key="4">
    <source>
        <dbReference type="ARBA" id="ARBA00022692"/>
    </source>
</evidence>
<keyword evidence="5 8" id="KW-1133">Transmembrane helix</keyword>
<dbReference type="Gene3D" id="3.40.720.10">
    <property type="entry name" value="Alkaline Phosphatase, subunit A"/>
    <property type="match status" value="1"/>
</dbReference>
<evidence type="ECO:0000256" key="1">
    <source>
        <dbReference type="ARBA" id="ARBA00004651"/>
    </source>
</evidence>
<reference evidence="10 11" key="1">
    <citation type="submission" date="2009-08" db="EMBL/GenBank/DDBJ databases">
        <authorList>
            <person name="Weinstock G."/>
            <person name="Sodergren E."/>
            <person name="Clifton S."/>
            <person name="Fulton L."/>
            <person name="Fulton B."/>
            <person name="Courtney L."/>
            <person name="Fronick C."/>
            <person name="Harrison M."/>
            <person name="Strong C."/>
            <person name="Farmer C."/>
            <person name="Delahaunty K."/>
            <person name="Markovic C."/>
            <person name="Hall O."/>
            <person name="Minx P."/>
            <person name="Tomlinson C."/>
            <person name="Mitreva M."/>
            <person name="Nelson J."/>
            <person name="Hou S."/>
            <person name="Wollam A."/>
            <person name="Pepin K.H."/>
            <person name="Johnson M."/>
            <person name="Bhonagiri V."/>
            <person name="Nash W.E."/>
            <person name="Warren W."/>
            <person name="Chinwalla A."/>
            <person name="Mardis E.R."/>
            <person name="Wilson R.K."/>
        </authorList>
    </citation>
    <scope>NUCLEOTIDE SEQUENCE [LARGE SCALE GENOMIC DNA]</scope>
    <source>
        <strain evidence="10 11">L1-82</strain>
    </source>
</reference>
<dbReference type="InterPro" id="IPR017850">
    <property type="entry name" value="Alkaline_phosphatase_core_sf"/>
</dbReference>
<dbReference type="AlphaFoldDB" id="C7GB14"/>
<evidence type="ECO:0000256" key="8">
    <source>
        <dbReference type="SAM" id="Phobius"/>
    </source>
</evidence>
<feature type="transmembrane region" description="Helical" evidence="8">
    <location>
        <begin position="39"/>
        <end position="62"/>
    </location>
</feature>
<dbReference type="PANTHER" id="PTHR47371:SF3">
    <property type="entry name" value="PHOSPHOGLYCEROL TRANSFERASE I"/>
    <property type="match status" value="1"/>
</dbReference>
<dbReference type="Pfam" id="PF00884">
    <property type="entry name" value="Sulfatase"/>
    <property type="match status" value="1"/>
</dbReference>
<proteinExistence type="predicted"/>
<dbReference type="EMBL" id="ABYJ02000099">
    <property type="protein sequence ID" value="EEV00966.1"/>
    <property type="molecule type" value="Genomic_DNA"/>
</dbReference>
<evidence type="ECO:0000313" key="11">
    <source>
        <dbReference type="Proteomes" id="UP000004828"/>
    </source>
</evidence>
<gene>
    <name evidence="10" type="ORF">ROSINTL182_07098</name>
</gene>
<comment type="pathway">
    <text evidence="2">Cell wall biogenesis; lipoteichoic acid biosynthesis.</text>
</comment>
<keyword evidence="6 8" id="KW-0472">Membrane</keyword>
<feature type="domain" description="Sulfatase N-terminal" evidence="9">
    <location>
        <begin position="278"/>
        <end position="562"/>
    </location>
</feature>
<evidence type="ECO:0000256" key="2">
    <source>
        <dbReference type="ARBA" id="ARBA00004936"/>
    </source>
</evidence>
<dbReference type="PANTHER" id="PTHR47371">
    <property type="entry name" value="LIPOTEICHOIC ACID SYNTHASE"/>
    <property type="match status" value="1"/>
</dbReference>
<feature type="compositionally biased region" description="Polar residues" evidence="7">
    <location>
        <begin position="721"/>
        <end position="730"/>
    </location>
</feature>
<feature type="transmembrane region" description="Helical" evidence="8">
    <location>
        <begin position="188"/>
        <end position="206"/>
    </location>
</feature>
<evidence type="ECO:0000256" key="6">
    <source>
        <dbReference type="ARBA" id="ARBA00023136"/>
    </source>
</evidence>
<name>C7GB14_9FIRM</name>
<evidence type="ECO:0000256" key="3">
    <source>
        <dbReference type="ARBA" id="ARBA00022475"/>
    </source>
</evidence>
<dbReference type="InterPro" id="IPR000917">
    <property type="entry name" value="Sulfatase_N"/>
</dbReference>
<dbReference type="SUPFAM" id="SSF53649">
    <property type="entry name" value="Alkaline phosphatase-like"/>
    <property type="match status" value="1"/>
</dbReference>
<organism evidence="10 11">
    <name type="scientific">Roseburia intestinalis L1-82</name>
    <dbReference type="NCBI Taxonomy" id="536231"/>
    <lineage>
        <taxon>Bacteria</taxon>
        <taxon>Bacillati</taxon>
        <taxon>Bacillota</taxon>
        <taxon>Clostridia</taxon>
        <taxon>Lachnospirales</taxon>
        <taxon>Lachnospiraceae</taxon>
        <taxon>Roseburia</taxon>
    </lineage>
</organism>
<dbReference type="InterPro" id="IPR050448">
    <property type="entry name" value="OpgB/LTA_synthase_biosynth"/>
</dbReference>
<evidence type="ECO:0000256" key="7">
    <source>
        <dbReference type="SAM" id="MobiDB-lite"/>
    </source>
</evidence>
<keyword evidence="3" id="KW-1003">Cell membrane</keyword>
<feature type="transmembrane region" description="Helical" evidence="8">
    <location>
        <begin position="158"/>
        <end position="176"/>
    </location>
</feature>
<sequence>MKLWEVTMKEKLQFCLDKISLIRSKLPKKKPHSEKYYKMIAFLNKYSLVFHFILACVLTFAIEVISRRDFLSTISFLHNHTLAYLYNAFIVFASLSIVYLFRCRAQLRVLISGLWLFLGTINGLILSNRVTPFSYTDLKCISDLFAMQNTNYFTAEEATLVVGVVVAFFVFLGFFFAKGPKYQGKRHFVLGPVAIASLLLVGLPITTQAAQGSNILASYFSNIAQGYADYGFVYGFSTSVVGRGMSKPDDYSEETVDAIETLVNSSKEQTTVSKGSEPNIICVLLESFTDPYEVNFLNMSEDPIPNFHNLESNYSTGYLTVPVVGAGTANTEFEVLTGMSMQYFGTGEYPYKTILKQTDCESIASDLSKIGYGTHVVHNNTATFYSRNNAFSMMGFDTFTSKELMNITQYTPNGNWPTDDILVQETVKALDSTKDQSDFVYTITVEGHGDYPTEKILTDPAIKVSGAATEESNNQWEYYVNMIHEVDDFIGDLITAVDRRGEDTIVVMFGDHLPTMGLSDSDMKSGDIFKTKYITWNNMGLPKEDADLTAYQLLSQITDQAGIHEGTMFSYHQTQRNSETYLNGLENLQYDLLYGKRYTYSGEDLYPATDLQMDVEDVTISNIRKNSDRNILAVYGSRFTKNAKIFVNGEKVPTNYISSALVTTSLDNVKDGDTISVNVLGSKGILLRAGADEVVYEDPDVIHETETEDPTETTEVPVPASTWNLNMPSSEKTDMKSSESTEVKSSENTEVKSSENTEVKSSENTEVKSSESTEVKSSENTEVKSSESTEMKSSESTEVKSSENISDTLGR</sequence>
<feature type="transmembrane region" description="Helical" evidence="8">
    <location>
        <begin position="108"/>
        <end position="126"/>
    </location>
</feature>
<protein>
    <submittedName>
        <fullName evidence="10">Arylsulfatase</fullName>
        <ecNumber evidence="10">3.1.6.-</ecNumber>
    </submittedName>
</protein>
<comment type="subcellular location">
    <subcellularLocation>
        <location evidence="1">Cell membrane</location>
        <topology evidence="1">Multi-pass membrane protein</topology>
    </subcellularLocation>
</comment>
<evidence type="ECO:0000259" key="9">
    <source>
        <dbReference type="Pfam" id="PF00884"/>
    </source>
</evidence>
<dbReference type="GO" id="GO:0016787">
    <property type="term" value="F:hydrolase activity"/>
    <property type="evidence" value="ECO:0007669"/>
    <property type="project" value="UniProtKB-KW"/>
</dbReference>
<keyword evidence="4 8" id="KW-0812">Transmembrane</keyword>
<dbReference type="HOGENOM" id="CLU_014385_3_2_9"/>
<feature type="region of interest" description="Disordered" evidence="7">
    <location>
        <begin position="703"/>
        <end position="811"/>
    </location>
</feature>
<dbReference type="CDD" id="cd16015">
    <property type="entry name" value="LTA_synthase"/>
    <property type="match status" value="1"/>
</dbReference>
<evidence type="ECO:0000256" key="5">
    <source>
        <dbReference type="ARBA" id="ARBA00022989"/>
    </source>
</evidence>
<dbReference type="Proteomes" id="UP000004828">
    <property type="component" value="Unassembled WGS sequence"/>
</dbReference>
<evidence type="ECO:0000313" key="10">
    <source>
        <dbReference type="EMBL" id="EEV00966.1"/>
    </source>
</evidence>
<keyword evidence="10" id="KW-0378">Hydrolase</keyword>
<feature type="compositionally biased region" description="Basic and acidic residues" evidence="7">
    <location>
        <begin position="731"/>
        <end position="801"/>
    </location>
</feature>
<feature type="transmembrane region" description="Helical" evidence="8">
    <location>
        <begin position="82"/>
        <end position="101"/>
    </location>
</feature>
<comment type="caution">
    <text evidence="10">The sequence shown here is derived from an EMBL/GenBank/DDBJ whole genome shotgun (WGS) entry which is preliminary data.</text>
</comment>
<dbReference type="EC" id="3.1.6.-" evidence="10"/>
<dbReference type="GO" id="GO:0005886">
    <property type="term" value="C:plasma membrane"/>
    <property type="evidence" value="ECO:0007669"/>
    <property type="project" value="UniProtKB-SubCell"/>
</dbReference>